<proteinExistence type="predicted"/>
<organism evidence="3">
    <name type="scientific">Absidia glauca</name>
    <name type="common">Pin mould</name>
    <dbReference type="NCBI Taxonomy" id="4829"/>
    <lineage>
        <taxon>Eukaryota</taxon>
        <taxon>Fungi</taxon>
        <taxon>Fungi incertae sedis</taxon>
        <taxon>Mucoromycota</taxon>
        <taxon>Mucoromycotina</taxon>
        <taxon>Mucoromycetes</taxon>
        <taxon>Mucorales</taxon>
        <taxon>Cunninghamellaceae</taxon>
        <taxon>Absidia</taxon>
    </lineage>
</organism>
<feature type="region of interest" description="Disordered" evidence="1">
    <location>
        <begin position="269"/>
        <end position="294"/>
    </location>
</feature>
<gene>
    <name evidence="3" type="primary">ABSGL_02427.1 scaffold 3452</name>
</gene>
<sequence length="596" mass="67602">MDEHSNSNNTTPYSKTAMHAHQSLDSDQKSPPPTPSNSGNSSLVSAINNGYQTASKEFEKFFTAWGFIKRPMGQESQLESHKEDKHYGKRKRDVDNRQLQRGYQTLDGDLATRTNDSSAIYGRIIPDENRHHSLSSSPHDDRRNTAATALEPPLPQTHDNHQMDGSPRKRRHTDFIQSLIEQPPPKARPEPIKDESSPIHTSKLVSATRIKSSPPSYVSFAKCKDWDQQEQDRLERLKRSIETLESKSSLLHSPKPIRTVRFSPIVEHATITTPSPQSTLDSTPSSLPLSSSQSTYPLSAYTRARQSLSLEPPSYSPKRIPTTLATPAPAPAENKRDTGSRLHDSPSFVTKSATYAMEDTDRLPSKPLPPPPPQRLPTPSSSLDSEPLMPTKKKIELLSLRFHNLPCRLSWLGTLSHGYRRLYEHYPRSHTLPSPDLSTMWGVRWDDLYDCDSRLYLDTNATETYHSPFLGHGPDCFQCCGYANVFDDTVISDICPPQTFIFKDPCFYALTNYIDNHFYKAHSFLFSTLSVDFMALLNGLTMLYLLRRQQSLRCQKRETLVIPLNEAQAFEHPPRVACHKDEEYGSRVERFQNIQP</sequence>
<keyword evidence="4" id="KW-1185">Reference proteome</keyword>
<dbReference type="EMBL" id="LT551507">
    <property type="protein sequence ID" value="SAL96969.1"/>
    <property type="molecule type" value="Genomic_DNA"/>
</dbReference>
<dbReference type="OrthoDB" id="2279611at2759"/>
<name>A0A168LK72_ABSGL</name>
<dbReference type="InParanoid" id="A0A168LK72"/>
<evidence type="ECO:0000256" key="2">
    <source>
        <dbReference type="SAM" id="Phobius"/>
    </source>
</evidence>
<keyword evidence="2" id="KW-0472">Membrane</keyword>
<feature type="region of interest" description="Disordered" evidence="1">
    <location>
        <begin position="360"/>
        <end position="387"/>
    </location>
</feature>
<dbReference type="Proteomes" id="UP000078561">
    <property type="component" value="Unassembled WGS sequence"/>
</dbReference>
<reference evidence="3" key="1">
    <citation type="submission" date="2016-04" db="EMBL/GenBank/DDBJ databases">
        <authorList>
            <person name="Evans L.H."/>
            <person name="Alamgir A."/>
            <person name="Owens N."/>
            <person name="Weber N.D."/>
            <person name="Virtaneva K."/>
            <person name="Barbian K."/>
            <person name="Babar A."/>
            <person name="Rosenke K."/>
        </authorList>
    </citation>
    <scope>NUCLEOTIDE SEQUENCE [LARGE SCALE GENOMIC DNA]</scope>
    <source>
        <strain evidence="3">CBS 101.48</strain>
    </source>
</reference>
<feature type="region of interest" description="Disordered" evidence="1">
    <location>
        <begin position="70"/>
        <end position="202"/>
    </location>
</feature>
<feature type="compositionally biased region" description="Basic and acidic residues" evidence="1">
    <location>
        <begin position="78"/>
        <end position="98"/>
    </location>
</feature>
<feature type="compositionally biased region" description="Low complexity" evidence="1">
    <location>
        <begin position="272"/>
        <end position="294"/>
    </location>
</feature>
<feature type="region of interest" description="Disordered" evidence="1">
    <location>
        <begin position="1"/>
        <end position="45"/>
    </location>
</feature>
<keyword evidence="2" id="KW-1133">Transmembrane helix</keyword>
<accession>A0A168LK72</accession>
<feature type="compositionally biased region" description="Polar residues" evidence="1">
    <location>
        <begin position="1"/>
        <end position="14"/>
    </location>
</feature>
<feature type="region of interest" description="Disordered" evidence="1">
    <location>
        <begin position="310"/>
        <end position="348"/>
    </location>
</feature>
<protein>
    <submittedName>
        <fullName evidence="3">Uncharacterized protein</fullName>
    </submittedName>
</protein>
<evidence type="ECO:0000313" key="3">
    <source>
        <dbReference type="EMBL" id="SAL96969.1"/>
    </source>
</evidence>
<feature type="transmembrane region" description="Helical" evidence="2">
    <location>
        <begin position="524"/>
        <end position="546"/>
    </location>
</feature>
<keyword evidence="2" id="KW-0812">Transmembrane</keyword>
<feature type="compositionally biased region" description="Basic and acidic residues" evidence="1">
    <location>
        <begin position="333"/>
        <end position="344"/>
    </location>
</feature>
<evidence type="ECO:0000313" key="4">
    <source>
        <dbReference type="Proteomes" id="UP000078561"/>
    </source>
</evidence>
<feature type="compositionally biased region" description="Pro residues" evidence="1">
    <location>
        <begin position="366"/>
        <end position="376"/>
    </location>
</feature>
<dbReference type="AlphaFoldDB" id="A0A168LK72"/>
<evidence type="ECO:0000256" key="1">
    <source>
        <dbReference type="SAM" id="MobiDB-lite"/>
    </source>
</evidence>
<feature type="compositionally biased region" description="Basic and acidic residues" evidence="1">
    <location>
        <begin position="187"/>
        <end position="197"/>
    </location>
</feature>